<keyword evidence="5" id="KW-0804">Transcription</keyword>
<evidence type="ECO:0000313" key="8">
    <source>
        <dbReference type="EMBL" id="EED16312.1"/>
    </source>
</evidence>
<protein>
    <submittedName>
        <fullName evidence="8">C6 transcription factor, putative</fullName>
    </submittedName>
</protein>
<proteinExistence type="predicted"/>
<dbReference type="CDD" id="cd00067">
    <property type="entry name" value="GAL4"/>
    <property type="match status" value="1"/>
</dbReference>
<dbReference type="RefSeq" id="XP_002483546.1">
    <property type="nucleotide sequence ID" value="XM_002483501.1"/>
</dbReference>
<sequence length="739" mass="82835">MELPTQDGSSIKHKRNRTAQSCVQCRLRKVRCDRKLPCAPCLRSRSSLSCSYDKRNTSKEPRPVVQNIQSVARQGTPFSLSSNDGTGEDAAVVAIEPGATAQGDRLIEDLQRRVRQLEEIVLKTTDTAKNSGSVGLSVEAHMPREQPLEAPTPRLRNAWSKTKIFGPNNWLQTAEQFQVLGEFIASDLPFAERFKDRADLLNTLRECISLRRSFKKQVFNEAALPPTDISSTFPQKPVCDELVQNGVYIFWEDPQLIPDHFKIKLALVLAIGSAFYSIQDDLTCYQSTVQNWVHAGQLWLVGPSSHADFTNDGLQIGCLLILSRLTGPASTPTWISTASLLQMGLMMGLHRDSSLFPSLTPFQVETRNRLWATIIELSVQALLDSGVPLPLSLDEFDSRGPSNINDHDISPESNTEVQPKGEHIFTDSSIQILLRKSINMRLEVARLLNDPLRKNLTFDRAMKLGQELRAACREISAFFQLHTSTPQSSASGQMEFHRKLLDMYLHRYIFFLYRPFMIEARKNLRYYVARKMCVESCLIIASHCEDAPDPSLEMGNYIRLLNCVGSGTFKGPLCMDVIAVLGLELVMQVEEDTSLRSMSSRHTAAIDPLSEMNKANRAPLIRCLDRIKNQLEQIIVAGRVSLKRVIFLVGLLSLVRAIDCGLPIQQTIFGDIMTALREYYSYLSGQSSDQSLPEPVGDMASDPDKTPDLSTFFATDDWDPSSIVFPDLFSLLEPSSARW</sequence>
<organism evidence="8 9">
    <name type="scientific">Talaromyces stipitatus (strain ATCC 10500 / CBS 375.48 / QM 6759 / NRRL 1006)</name>
    <name type="common">Penicillium stipitatum</name>
    <dbReference type="NCBI Taxonomy" id="441959"/>
    <lineage>
        <taxon>Eukaryota</taxon>
        <taxon>Fungi</taxon>
        <taxon>Dikarya</taxon>
        <taxon>Ascomycota</taxon>
        <taxon>Pezizomycotina</taxon>
        <taxon>Eurotiomycetes</taxon>
        <taxon>Eurotiomycetidae</taxon>
        <taxon>Eurotiales</taxon>
        <taxon>Trichocomaceae</taxon>
        <taxon>Talaromyces</taxon>
        <taxon>Talaromyces sect. Talaromyces</taxon>
    </lineage>
</organism>
<accession>B8MGT1</accession>
<evidence type="ECO:0000313" key="9">
    <source>
        <dbReference type="Proteomes" id="UP000001745"/>
    </source>
</evidence>
<feature type="domain" description="Zn(2)-C6 fungal-type" evidence="7">
    <location>
        <begin position="21"/>
        <end position="52"/>
    </location>
</feature>
<dbReference type="GO" id="GO:0000978">
    <property type="term" value="F:RNA polymerase II cis-regulatory region sequence-specific DNA binding"/>
    <property type="evidence" value="ECO:0007669"/>
    <property type="project" value="TreeGrafter"/>
</dbReference>
<dbReference type="VEuPathDB" id="FungiDB:TSTA_014090"/>
<evidence type="ECO:0000256" key="6">
    <source>
        <dbReference type="ARBA" id="ARBA00023242"/>
    </source>
</evidence>
<dbReference type="InParanoid" id="B8MGT1"/>
<dbReference type="GO" id="GO:0001228">
    <property type="term" value="F:DNA-binding transcription activator activity, RNA polymerase II-specific"/>
    <property type="evidence" value="ECO:0007669"/>
    <property type="project" value="TreeGrafter"/>
</dbReference>
<keyword evidence="1" id="KW-0479">Metal-binding</keyword>
<dbReference type="Proteomes" id="UP000001745">
    <property type="component" value="Unassembled WGS sequence"/>
</dbReference>
<dbReference type="PANTHER" id="PTHR31944">
    <property type="entry name" value="HEME-RESPONSIVE ZINC FINGER TRANSCRIPTION FACTOR HAP1"/>
    <property type="match status" value="1"/>
</dbReference>
<dbReference type="PhylomeDB" id="B8MGT1"/>
<dbReference type="SUPFAM" id="SSF57701">
    <property type="entry name" value="Zn2/Cys6 DNA-binding domain"/>
    <property type="match status" value="1"/>
</dbReference>
<dbReference type="OrthoDB" id="4337792at2759"/>
<dbReference type="PROSITE" id="PS00463">
    <property type="entry name" value="ZN2_CY6_FUNGAL_1"/>
    <property type="match status" value="1"/>
</dbReference>
<dbReference type="GO" id="GO:0005634">
    <property type="term" value="C:nucleus"/>
    <property type="evidence" value="ECO:0007669"/>
    <property type="project" value="TreeGrafter"/>
</dbReference>
<dbReference type="SMART" id="SM00066">
    <property type="entry name" value="GAL4"/>
    <property type="match status" value="1"/>
</dbReference>
<reference evidence="9" key="1">
    <citation type="journal article" date="2015" name="Genome Announc.">
        <title>Genome sequence of the AIDS-associated pathogen Penicillium marneffei (ATCC18224) and its near taxonomic relative Talaromyces stipitatus (ATCC10500).</title>
        <authorList>
            <person name="Nierman W.C."/>
            <person name="Fedorova-Abrams N.D."/>
            <person name="Andrianopoulos A."/>
        </authorList>
    </citation>
    <scope>NUCLEOTIDE SEQUENCE [LARGE SCALE GENOMIC DNA]</scope>
    <source>
        <strain evidence="9">ATCC 10500 / CBS 375.48 / QM 6759 / NRRL 1006</strain>
    </source>
</reference>
<evidence type="ECO:0000256" key="4">
    <source>
        <dbReference type="ARBA" id="ARBA00023125"/>
    </source>
</evidence>
<dbReference type="OMA" id="DGLQIFC"/>
<keyword evidence="2" id="KW-0862">Zinc</keyword>
<dbReference type="GeneID" id="8099208"/>
<evidence type="ECO:0000256" key="3">
    <source>
        <dbReference type="ARBA" id="ARBA00023015"/>
    </source>
</evidence>
<dbReference type="Pfam" id="PF00172">
    <property type="entry name" value="Zn_clus"/>
    <property type="match status" value="1"/>
</dbReference>
<keyword evidence="4" id="KW-0238">DNA-binding</keyword>
<dbReference type="InterPro" id="IPR036864">
    <property type="entry name" value="Zn2-C6_fun-type_DNA-bd_sf"/>
</dbReference>
<name>B8MGT1_TALSN</name>
<dbReference type="AlphaFoldDB" id="B8MGT1"/>
<dbReference type="EMBL" id="EQ962656">
    <property type="protein sequence ID" value="EED16312.1"/>
    <property type="molecule type" value="Genomic_DNA"/>
</dbReference>
<evidence type="ECO:0000256" key="1">
    <source>
        <dbReference type="ARBA" id="ARBA00022723"/>
    </source>
</evidence>
<dbReference type="PANTHER" id="PTHR31944:SF129">
    <property type="entry name" value="ASPYRIDONES CLUSTER REGULATOR APDR-RELATED"/>
    <property type="match status" value="1"/>
</dbReference>
<dbReference type="Gene3D" id="4.10.240.10">
    <property type="entry name" value="Zn(2)-C6 fungal-type DNA-binding domain"/>
    <property type="match status" value="1"/>
</dbReference>
<dbReference type="InterPro" id="IPR001138">
    <property type="entry name" value="Zn2Cys6_DnaBD"/>
</dbReference>
<dbReference type="GO" id="GO:0008270">
    <property type="term" value="F:zinc ion binding"/>
    <property type="evidence" value="ECO:0007669"/>
    <property type="project" value="InterPro"/>
</dbReference>
<keyword evidence="9" id="KW-1185">Reference proteome</keyword>
<keyword evidence="3" id="KW-0805">Transcription regulation</keyword>
<dbReference type="PROSITE" id="PS50048">
    <property type="entry name" value="ZN2_CY6_FUNGAL_2"/>
    <property type="match status" value="1"/>
</dbReference>
<dbReference type="HOGENOM" id="CLU_007091_3_2_1"/>
<keyword evidence="6" id="KW-0539">Nucleus</keyword>
<dbReference type="CDD" id="cd12148">
    <property type="entry name" value="fungal_TF_MHR"/>
    <property type="match status" value="1"/>
</dbReference>
<evidence type="ECO:0000259" key="7">
    <source>
        <dbReference type="PROSITE" id="PS50048"/>
    </source>
</evidence>
<dbReference type="InterPro" id="IPR051430">
    <property type="entry name" value="Fungal_TF_Env_Response"/>
</dbReference>
<dbReference type="eggNOG" id="ENOG502SMMJ">
    <property type="taxonomic scope" value="Eukaryota"/>
</dbReference>
<evidence type="ECO:0000256" key="5">
    <source>
        <dbReference type="ARBA" id="ARBA00023163"/>
    </source>
</evidence>
<evidence type="ECO:0000256" key="2">
    <source>
        <dbReference type="ARBA" id="ARBA00022833"/>
    </source>
</evidence>
<gene>
    <name evidence="8" type="ORF">TSTA_014090</name>
</gene>